<accession>A0ABX0DN84</accession>
<gene>
    <name evidence="1" type="ORF">G6048_00040</name>
</gene>
<evidence type="ECO:0000313" key="1">
    <source>
        <dbReference type="EMBL" id="NGO40606.1"/>
    </source>
</evidence>
<dbReference type="Proteomes" id="UP001518140">
    <property type="component" value="Unassembled WGS sequence"/>
</dbReference>
<protein>
    <submittedName>
        <fullName evidence="1">Uncharacterized protein</fullName>
    </submittedName>
</protein>
<keyword evidence="2" id="KW-1185">Reference proteome</keyword>
<dbReference type="RefSeq" id="WP_165337295.1">
    <property type="nucleotide sequence ID" value="NZ_JAAKZX010000001.1"/>
</dbReference>
<proteinExistence type="predicted"/>
<name>A0ABX0DN84_9ACTN</name>
<reference evidence="1 2" key="1">
    <citation type="submission" date="2020-02" db="EMBL/GenBank/DDBJ databases">
        <title>Whole-genome analyses of novel actinobacteria.</title>
        <authorList>
            <person name="Sahin N."/>
            <person name="Tokatli A."/>
        </authorList>
    </citation>
    <scope>NUCLEOTIDE SEQUENCE [LARGE SCALE GENOMIC DNA]</scope>
    <source>
        <strain evidence="1 2">YC419</strain>
    </source>
</reference>
<dbReference type="EMBL" id="JAAKZX010000001">
    <property type="protein sequence ID" value="NGO40606.1"/>
    <property type="molecule type" value="Genomic_DNA"/>
</dbReference>
<evidence type="ECO:0000313" key="2">
    <source>
        <dbReference type="Proteomes" id="UP001518140"/>
    </source>
</evidence>
<sequence>MTNTPFTRRSTAVHELRLTAQVIAGLPTQPHAPDQWTVVFVDFGHDLLVLGTHPTPDPGSELAADQFAVLHAQDLSSYEVTASSAADAERRARAYFAAERMGVAPWSELGYVVMPGTPIPAEGGPDALRIAINAFAARGLTPYHDDDAGNTWMVIGPDRVFPGKGVSYAVLYVYNPTSDEGEEEITVDRPLLPSDEWRIDVGDGYGNEKHLMKRPVSELADCVDAIVALLAERRN</sequence>
<organism evidence="1 2">
    <name type="scientific">Streptomyces ureilyticus</name>
    <dbReference type="NCBI Taxonomy" id="1775131"/>
    <lineage>
        <taxon>Bacteria</taxon>
        <taxon>Bacillati</taxon>
        <taxon>Actinomycetota</taxon>
        <taxon>Actinomycetes</taxon>
        <taxon>Kitasatosporales</taxon>
        <taxon>Streptomycetaceae</taxon>
        <taxon>Streptomyces</taxon>
    </lineage>
</organism>
<comment type="caution">
    <text evidence="1">The sequence shown here is derived from an EMBL/GenBank/DDBJ whole genome shotgun (WGS) entry which is preliminary data.</text>
</comment>